<evidence type="ECO:0000256" key="2">
    <source>
        <dbReference type="ARBA" id="ARBA00022578"/>
    </source>
</evidence>
<feature type="domain" description="Probable transposase IS891/IS1136/IS1341" evidence="7">
    <location>
        <begin position="158"/>
        <end position="272"/>
    </location>
</feature>
<keyword evidence="4" id="KW-0862">Zinc</keyword>
<accession>A0ABQ6FP67</accession>
<evidence type="ECO:0000256" key="6">
    <source>
        <dbReference type="ARBA" id="ARBA00023172"/>
    </source>
</evidence>
<dbReference type="RefSeq" id="WP_338248007.1">
    <property type="nucleotide sequence ID" value="NZ_BSRI01000001.1"/>
</dbReference>
<protein>
    <submittedName>
        <fullName evidence="10">Transposase</fullName>
    </submittedName>
</protein>
<keyword evidence="3" id="KW-0479">Metal-binding</keyword>
<gene>
    <name evidence="10" type="ORF">KDH_11620</name>
</gene>
<keyword evidence="5" id="KW-0238">DNA-binding</keyword>
<comment type="similarity">
    <text evidence="1">In the C-terminal section; belongs to the transposase 35 family.</text>
</comment>
<feature type="domain" description="Transposase putative helix-turn-helix" evidence="9">
    <location>
        <begin position="1"/>
        <end position="46"/>
    </location>
</feature>
<dbReference type="InterPro" id="IPR001959">
    <property type="entry name" value="Transposase"/>
</dbReference>
<evidence type="ECO:0000256" key="4">
    <source>
        <dbReference type="ARBA" id="ARBA00022833"/>
    </source>
</evidence>
<organism evidence="10 11">
    <name type="scientific">Dictyobacter halimunensis</name>
    <dbReference type="NCBI Taxonomy" id="3026934"/>
    <lineage>
        <taxon>Bacteria</taxon>
        <taxon>Bacillati</taxon>
        <taxon>Chloroflexota</taxon>
        <taxon>Ktedonobacteria</taxon>
        <taxon>Ktedonobacterales</taxon>
        <taxon>Dictyobacteraceae</taxon>
        <taxon>Dictyobacter</taxon>
    </lineage>
</organism>
<evidence type="ECO:0000313" key="10">
    <source>
        <dbReference type="EMBL" id="GLV54314.1"/>
    </source>
</evidence>
<dbReference type="InterPro" id="IPR010095">
    <property type="entry name" value="Cas12f1-like_TNB"/>
</dbReference>
<dbReference type="Pfam" id="PF01385">
    <property type="entry name" value="OrfB_IS605"/>
    <property type="match status" value="1"/>
</dbReference>
<dbReference type="EMBL" id="BSRI01000001">
    <property type="protein sequence ID" value="GLV54314.1"/>
    <property type="molecule type" value="Genomic_DNA"/>
</dbReference>
<sequence>MIKAHKIRLHPTPEQAVYFAKAAGTTRFVWNWALAEWNRQYQAGEKPTALKLKKQFNALRREQFPWTWDVTKNACDQPFLDLGKAFTASFEKKARRPKFKSKKNSKPSFYLANDQFELKDHQVWIPKLGWVNLAENLRFKGKITGARVTKKADWWFISITVEVPDEVPQKRPAAVGVDVGLNRLATLSTGEEFENQAFLKTKLKKLRQANKRLHRRKPGSKNREKARQQVARLHYRITCLRDDVFQKLTTRLADCYGIIGIEDLHIKGLLKNRNLARSFSDAALGKLLDLFTSKVGQRGGQVVKVGRFFPSTKLCHGCQWKWDEITLADRVFVCQNPDCSYYQFGQDRDHNGFGMEAVEDEAATTKFCVEVCLHMFAYENRSREYETSHRFCDRIRHPTRYRVSASSLRSDRPSLCHATAR</sequence>
<name>A0ABQ6FP67_9CHLR</name>
<reference evidence="10 11" key="1">
    <citation type="submission" date="2023-02" db="EMBL/GenBank/DDBJ databases">
        <title>Dictyobacter halimunensis sp. nov., a new member of the class Ktedonobacteria from forest soil in a geothermal area.</title>
        <authorList>
            <person name="Rachmania M.K."/>
            <person name="Ningsih F."/>
            <person name="Sakai Y."/>
            <person name="Yabe S."/>
            <person name="Yokota A."/>
            <person name="Sjamsuridzal W."/>
        </authorList>
    </citation>
    <scope>NUCLEOTIDE SEQUENCE [LARGE SCALE GENOMIC DNA]</scope>
    <source>
        <strain evidence="10 11">S3.2.2.5</strain>
    </source>
</reference>
<keyword evidence="6" id="KW-0233">DNA recombination</keyword>
<evidence type="ECO:0000256" key="1">
    <source>
        <dbReference type="ARBA" id="ARBA00008761"/>
    </source>
</evidence>
<evidence type="ECO:0000259" key="9">
    <source>
        <dbReference type="Pfam" id="PF12323"/>
    </source>
</evidence>
<evidence type="ECO:0000259" key="8">
    <source>
        <dbReference type="Pfam" id="PF07282"/>
    </source>
</evidence>
<dbReference type="InterPro" id="IPR021027">
    <property type="entry name" value="Transposase_put_HTH"/>
</dbReference>
<comment type="caution">
    <text evidence="10">The sequence shown here is derived from an EMBL/GenBank/DDBJ whole genome shotgun (WGS) entry which is preliminary data.</text>
</comment>
<dbReference type="NCBIfam" id="NF040570">
    <property type="entry name" value="guided_TnpB"/>
    <property type="match status" value="1"/>
</dbReference>
<evidence type="ECO:0000313" key="11">
    <source>
        <dbReference type="Proteomes" id="UP001344906"/>
    </source>
</evidence>
<evidence type="ECO:0000259" key="7">
    <source>
        <dbReference type="Pfam" id="PF01385"/>
    </source>
</evidence>
<dbReference type="Pfam" id="PF12323">
    <property type="entry name" value="HTH_OrfB_IS605"/>
    <property type="match status" value="1"/>
</dbReference>
<keyword evidence="2" id="KW-0815">Transposition</keyword>
<dbReference type="Pfam" id="PF07282">
    <property type="entry name" value="Cas12f1-like_TNB"/>
    <property type="match status" value="1"/>
</dbReference>
<keyword evidence="11" id="KW-1185">Reference proteome</keyword>
<dbReference type="Proteomes" id="UP001344906">
    <property type="component" value="Unassembled WGS sequence"/>
</dbReference>
<evidence type="ECO:0000256" key="5">
    <source>
        <dbReference type="ARBA" id="ARBA00023125"/>
    </source>
</evidence>
<evidence type="ECO:0000256" key="3">
    <source>
        <dbReference type="ARBA" id="ARBA00022723"/>
    </source>
</evidence>
<proteinExistence type="inferred from homology"/>
<feature type="domain" description="Cas12f1-like TNB" evidence="8">
    <location>
        <begin position="286"/>
        <end position="352"/>
    </location>
</feature>